<dbReference type="PANTHER" id="PTHR39083:SF1">
    <property type="entry name" value="CYCLIC DI-GMP-BINDING PROTEIN"/>
    <property type="match status" value="1"/>
</dbReference>
<keyword evidence="9" id="KW-1185">Reference proteome</keyword>
<name>A0A081L789_9BACI</name>
<dbReference type="GO" id="GO:0005886">
    <property type="term" value="C:plasma membrane"/>
    <property type="evidence" value="ECO:0007669"/>
    <property type="project" value="UniProtKB-SubCell"/>
</dbReference>
<evidence type="ECO:0000256" key="7">
    <source>
        <dbReference type="SAM" id="SignalP"/>
    </source>
</evidence>
<dbReference type="InterPro" id="IPR034026">
    <property type="entry name" value="EssA"/>
</dbReference>
<reference evidence="8 9" key="1">
    <citation type="submission" date="2012-09" db="EMBL/GenBank/DDBJ databases">
        <title>Genome Sequence of Bacillus sp. DW5-4.</title>
        <authorList>
            <person name="Lai Q."/>
            <person name="Liu Y."/>
            <person name="Shao Z."/>
        </authorList>
    </citation>
    <scope>NUCLEOTIDE SEQUENCE [LARGE SCALE GENOMIC DNA]</scope>
    <source>
        <strain evidence="8 9">DW5-4</strain>
    </source>
</reference>
<dbReference type="RefSeq" id="WP_034324741.1">
    <property type="nucleotide sequence ID" value="NZ_JOTP01000032.1"/>
</dbReference>
<dbReference type="Proteomes" id="UP000028091">
    <property type="component" value="Unassembled WGS sequence"/>
</dbReference>
<evidence type="ECO:0000256" key="6">
    <source>
        <dbReference type="SAM" id="Phobius"/>
    </source>
</evidence>
<protein>
    <recommendedName>
        <fullName evidence="10">Cellulose synthase</fullName>
    </recommendedName>
</protein>
<accession>A0A081L789</accession>
<evidence type="ECO:0000256" key="1">
    <source>
        <dbReference type="ARBA" id="ARBA00004162"/>
    </source>
</evidence>
<evidence type="ECO:0008006" key="10">
    <source>
        <dbReference type="Google" id="ProtNLM"/>
    </source>
</evidence>
<dbReference type="GO" id="GO:0006011">
    <property type="term" value="P:UDP-alpha-D-glucose metabolic process"/>
    <property type="evidence" value="ECO:0007669"/>
    <property type="project" value="InterPro"/>
</dbReference>
<dbReference type="eggNOG" id="ENOG502Z7S8">
    <property type="taxonomic scope" value="Bacteria"/>
</dbReference>
<evidence type="ECO:0000256" key="5">
    <source>
        <dbReference type="ARBA" id="ARBA00023136"/>
    </source>
</evidence>
<feature type="chain" id="PRO_5001758948" description="Cellulose synthase" evidence="7">
    <location>
        <begin position="29"/>
        <end position="696"/>
    </location>
</feature>
<keyword evidence="2" id="KW-1003">Cell membrane</keyword>
<organism evidence="8 9">
    <name type="scientific">Bacillus zhangzhouensis</name>
    <dbReference type="NCBI Taxonomy" id="1178540"/>
    <lineage>
        <taxon>Bacteria</taxon>
        <taxon>Bacillati</taxon>
        <taxon>Bacillota</taxon>
        <taxon>Bacilli</taxon>
        <taxon>Bacillales</taxon>
        <taxon>Bacillaceae</taxon>
        <taxon>Bacillus</taxon>
    </lineage>
</organism>
<dbReference type="OrthoDB" id="2440594at2"/>
<dbReference type="InterPro" id="IPR018513">
    <property type="entry name" value="Cell_synthase_bac"/>
</dbReference>
<gene>
    <name evidence="8" type="ORF">BA70_12105</name>
</gene>
<dbReference type="Pfam" id="PF10661">
    <property type="entry name" value="EssA"/>
    <property type="match status" value="1"/>
</dbReference>
<feature type="transmembrane region" description="Helical" evidence="6">
    <location>
        <begin position="666"/>
        <end position="687"/>
    </location>
</feature>
<dbReference type="Gene3D" id="2.60.120.260">
    <property type="entry name" value="Galactose-binding domain-like"/>
    <property type="match status" value="2"/>
</dbReference>
<dbReference type="AlphaFoldDB" id="A0A081L789"/>
<keyword evidence="3 6" id="KW-0812">Transmembrane</keyword>
<feature type="signal peptide" evidence="7">
    <location>
        <begin position="1"/>
        <end position="28"/>
    </location>
</feature>
<sequence>MKSVKWMIFILALSLAIQPFFMTGQAMAQSNKVQVKDDWVRSSKGSKAETQHLTEDVVTLYGQEDRTEFSYQVDKEKVESSTLTLNIEASPLLISPSSFTVMIDGEIEKTIPVSGKNQKKSIQIKLNKAQLKKGSHRIQLAFYGVLKEGVCINQETPANWLKVYPESKLAFKGIQTKDLTLDSFPSPFIQTGDQKEQTNIVLPNTPDEAELEAAIKVYRTLKNKDRLADIKLIQEKDIQQIAHPTIAVGAKGSWNGRMRSIEQAAEIQTESNHITLAVRTLIAKKKEQPVLFVTADQPRTIAEKINVLTQPELTGQLTGTDLMLQKVAAKTTKPSHHIRLKDFGGDDVTVGTKKTASDHYYYPKALIANQKSGAKLNLSFKKSNAANKTERLTVMINDEPHDVPLTKLGSKDENGFYHVSVPVDAKVLQKNEYIDLQFVTTGFKNMESCRHTDEEGWIFIDKNSSLQIPEGTTSNTPDLATWPRPFTSMTQQEETMIIMPDQIKRETINQMAMLTESFSQPEAAQYHLIKASNVTNEQLKNHALIFIGGIQTFSLLKEKADDLIVPTKKDQYDVSSFGMINETTARIVWTQPSVWNKEQTMTVFSGMNAAEADVSNEVIHFLQTNTETSTVAIESKNKDMFSNHQTVSSASSDLKTGEKQSSSESWIYFVCIAALILFVLAMIIYFVRKNRKKTEF</sequence>
<keyword evidence="4 6" id="KW-1133">Transmembrane helix</keyword>
<evidence type="ECO:0000313" key="8">
    <source>
        <dbReference type="EMBL" id="KEP25115.1"/>
    </source>
</evidence>
<evidence type="ECO:0000256" key="4">
    <source>
        <dbReference type="ARBA" id="ARBA00022989"/>
    </source>
</evidence>
<dbReference type="PANTHER" id="PTHR39083">
    <property type="entry name" value="CYCLIC DI-GMP-BINDING PROTEIN"/>
    <property type="match status" value="1"/>
</dbReference>
<keyword evidence="7" id="KW-0732">Signal</keyword>
<dbReference type="EMBL" id="JOTP01000032">
    <property type="protein sequence ID" value="KEP25115.1"/>
    <property type="molecule type" value="Genomic_DNA"/>
</dbReference>
<comment type="caution">
    <text evidence="8">The sequence shown here is derived from an EMBL/GenBank/DDBJ whole genome shotgun (WGS) entry which is preliminary data.</text>
</comment>
<dbReference type="Pfam" id="PF03170">
    <property type="entry name" value="BcsB"/>
    <property type="match status" value="1"/>
</dbReference>
<evidence type="ECO:0000313" key="9">
    <source>
        <dbReference type="Proteomes" id="UP000028091"/>
    </source>
</evidence>
<comment type="subcellular location">
    <subcellularLocation>
        <location evidence="1">Cell membrane</location>
        <topology evidence="1">Single-pass membrane protein</topology>
    </subcellularLocation>
</comment>
<proteinExistence type="predicted"/>
<evidence type="ECO:0000256" key="2">
    <source>
        <dbReference type="ARBA" id="ARBA00022475"/>
    </source>
</evidence>
<keyword evidence="5 6" id="KW-0472">Membrane</keyword>
<evidence type="ECO:0000256" key="3">
    <source>
        <dbReference type="ARBA" id="ARBA00022692"/>
    </source>
</evidence>